<dbReference type="OrthoDB" id="9795467at2"/>
<dbReference type="InterPro" id="IPR006059">
    <property type="entry name" value="SBP"/>
</dbReference>
<keyword evidence="9" id="KW-1185">Reference proteome</keyword>
<dbReference type="RefSeq" id="WP_149486600.1">
    <property type="nucleotide sequence ID" value="NZ_CP036150.1"/>
</dbReference>
<comment type="subcellular location">
    <subcellularLocation>
        <location evidence="1">Periplasm</location>
    </subcellularLocation>
</comment>
<evidence type="ECO:0000256" key="2">
    <source>
        <dbReference type="ARBA" id="ARBA00008520"/>
    </source>
</evidence>
<feature type="chain" id="PRO_5022795026" description="sn-glycerol-3-phosphate-binding periplasmic protein UgpB" evidence="7">
    <location>
        <begin position="20"/>
        <end position="446"/>
    </location>
</feature>
<evidence type="ECO:0000256" key="1">
    <source>
        <dbReference type="ARBA" id="ARBA00004418"/>
    </source>
</evidence>
<evidence type="ECO:0000256" key="7">
    <source>
        <dbReference type="SAM" id="SignalP"/>
    </source>
</evidence>
<dbReference type="PANTHER" id="PTHR43649:SF31">
    <property type="entry name" value="SN-GLYCEROL-3-PHOSPHATE-BINDING PERIPLASMIC PROTEIN UGPB"/>
    <property type="match status" value="1"/>
</dbReference>
<dbReference type="Gene3D" id="3.40.190.10">
    <property type="entry name" value="Periplasmic binding protein-like II"/>
    <property type="match status" value="2"/>
</dbReference>
<organism evidence="8 9">
    <name type="scientific">Oceanispirochaeta crateris</name>
    <dbReference type="NCBI Taxonomy" id="2518645"/>
    <lineage>
        <taxon>Bacteria</taxon>
        <taxon>Pseudomonadati</taxon>
        <taxon>Spirochaetota</taxon>
        <taxon>Spirochaetia</taxon>
        <taxon>Spirochaetales</taxon>
        <taxon>Spirochaetaceae</taxon>
        <taxon>Oceanispirochaeta</taxon>
    </lineage>
</organism>
<evidence type="ECO:0000256" key="3">
    <source>
        <dbReference type="ARBA" id="ARBA00011557"/>
    </source>
</evidence>
<keyword evidence="5" id="KW-0813">Transport</keyword>
<dbReference type="Pfam" id="PF13416">
    <property type="entry name" value="SBP_bac_8"/>
    <property type="match status" value="1"/>
</dbReference>
<dbReference type="GO" id="GO:0042597">
    <property type="term" value="C:periplasmic space"/>
    <property type="evidence" value="ECO:0007669"/>
    <property type="project" value="UniProtKB-SubCell"/>
</dbReference>
<dbReference type="AlphaFoldDB" id="A0A5C1QMS2"/>
<protein>
    <recommendedName>
        <fullName evidence="4">sn-glycerol-3-phosphate-binding periplasmic protein UgpB</fullName>
    </recommendedName>
</protein>
<proteinExistence type="inferred from homology"/>
<dbReference type="InterPro" id="IPR050490">
    <property type="entry name" value="Bact_solute-bd_prot1"/>
</dbReference>
<name>A0A5C1QMS2_9SPIO</name>
<dbReference type="PANTHER" id="PTHR43649">
    <property type="entry name" value="ARABINOSE-BINDING PROTEIN-RELATED"/>
    <property type="match status" value="1"/>
</dbReference>
<evidence type="ECO:0000256" key="4">
    <source>
        <dbReference type="ARBA" id="ARBA00017470"/>
    </source>
</evidence>
<dbReference type="CDD" id="cd14748">
    <property type="entry name" value="PBP2_UgpB"/>
    <property type="match status" value="1"/>
</dbReference>
<evidence type="ECO:0000313" key="9">
    <source>
        <dbReference type="Proteomes" id="UP000324209"/>
    </source>
</evidence>
<evidence type="ECO:0000313" key="8">
    <source>
        <dbReference type="EMBL" id="QEN08519.1"/>
    </source>
</evidence>
<evidence type="ECO:0000256" key="6">
    <source>
        <dbReference type="ARBA" id="ARBA00022729"/>
    </source>
</evidence>
<evidence type="ECO:0000256" key="5">
    <source>
        <dbReference type="ARBA" id="ARBA00022448"/>
    </source>
</evidence>
<feature type="signal peptide" evidence="7">
    <location>
        <begin position="1"/>
        <end position="19"/>
    </location>
</feature>
<comment type="subunit">
    <text evidence="3">The complex is composed of two ATP-binding proteins (UgpC), two transmembrane proteins (UgpA and UgpE) and a solute-binding protein (UgpB).</text>
</comment>
<dbReference type="SUPFAM" id="SSF53850">
    <property type="entry name" value="Periplasmic binding protein-like II"/>
    <property type="match status" value="1"/>
</dbReference>
<sequence length="446" mass="49247">MKKLFSSILFMILCVSLFAGGQKETDAAANSMAASSQPKEIQFWFSFSDDKRSGWIKDLAADWNASHTEYKIVAEQKGSYRETLQAAVLASRQSVAPHLVHVFEVGSQLAFDSGIFEPIGNIGSFDTSDYIQPVLNYYTLNGTVNSIPFNSSSPILYINEDMMIQAGLDPKNPPETFEEIIAACEKAKAAGVTEAGLGFNLHGWFYEQWLAEQGAPIVNNGNGRDGRATETMLDSKESKIIFNFIKELNDKGFYKYTGKLEDWGGSDAIFQEGKVMFHITSTADLGNISTAIDDRFQMGTGRLPIPGSSKRNGVVIGGASVWLTKGHPMDEMEAARDFILFLTNTENMMDWHKMTGYYPVRNSSIEKLEQEGWFTEAPTRTIAFTQLLETESNMATAGGLMGTFGDTRTIVEEAIQKVLNGADVDASIEQAKTLADLKLSEYNKNF</sequence>
<keyword evidence="6 7" id="KW-0732">Signal</keyword>
<gene>
    <name evidence="8" type="ORF">EXM22_11175</name>
</gene>
<dbReference type="EMBL" id="CP036150">
    <property type="protein sequence ID" value="QEN08519.1"/>
    <property type="molecule type" value="Genomic_DNA"/>
</dbReference>
<comment type="similarity">
    <text evidence="2">Belongs to the bacterial solute-binding protein 1 family.</text>
</comment>
<dbReference type="KEGG" id="ock:EXM22_11175"/>
<dbReference type="Proteomes" id="UP000324209">
    <property type="component" value="Chromosome"/>
</dbReference>
<reference evidence="8 9" key="1">
    <citation type="submission" date="2019-02" db="EMBL/GenBank/DDBJ databases">
        <title>Complete Genome Sequence and Methylome Analysis of free living Spirochaetas.</title>
        <authorList>
            <person name="Fomenkov A."/>
            <person name="Dubinina G."/>
            <person name="Leshcheva N."/>
            <person name="Mikheeva N."/>
            <person name="Grabovich M."/>
            <person name="Vincze T."/>
            <person name="Roberts R.J."/>
        </authorList>
    </citation>
    <scope>NUCLEOTIDE SEQUENCE [LARGE SCALE GENOMIC DNA]</scope>
    <source>
        <strain evidence="8 9">K2</strain>
    </source>
</reference>
<accession>A0A5C1QMS2</accession>